<comment type="function">
    <text evidence="1">Specifically methylates guanosine-37 in various tRNAs.</text>
</comment>
<organism evidence="16">
    <name type="scientific">freshwater metagenome</name>
    <dbReference type="NCBI Taxonomy" id="449393"/>
    <lineage>
        <taxon>unclassified sequences</taxon>
        <taxon>metagenomes</taxon>
        <taxon>ecological metagenomes</taxon>
    </lineage>
</organism>
<dbReference type="InterPro" id="IPR002649">
    <property type="entry name" value="tRNA_m1G_MeTrfase_TrmD"/>
</dbReference>
<evidence type="ECO:0000256" key="9">
    <source>
        <dbReference type="ARBA" id="ARBA00022679"/>
    </source>
</evidence>
<dbReference type="EMBL" id="CAFBMX010000009">
    <property type="protein sequence ID" value="CAB4939342.1"/>
    <property type="molecule type" value="Genomic_DNA"/>
</dbReference>
<dbReference type="GO" id="GO:0005829">
    <property type="term" value="C:cytosol"/>
    <property type="evidence" value="ECO:0007669"/>
    <property type="project" value="TreeGrafter"/>
</dbReference>
<evidence type="ECO:0000256" key="12">
    <source>
        <dbReference type="ARBA" id="ARBA00029736"/>
    </source>
</evidence>
<dbReference type="GO" id="GO:0052906">
    <property type="term" value="F:tRNA (guanine(37)-N1)-methyltransferase activity"/>
    <property type="evidence" value="ECO:0007669"/>
    <property type="project" value="UniProtKB-EC"/>
</dbReference>
<comment type="subunit">
    <text evidence="4">Homodimer.</text>
</comment>
<evidence type="ECO:0000256" key="11">
    <source>
        <dbReference type="ARBA" id="ARBA00022694"/>
    </source>
</evidence>
<keyword evidence="11" id="KW-0819">tRNA processing</keyword>
<evidence type="ECO:0000256" key="4">
    <source>
        <dbReference type="ARBA" id="ARBA00011738"/>
    </source>
</evidence>
<dbReference type="Pfam" id="PF01746">
    <property type="entry name" value="tRNA_m1G_MT"/>
    <property type="match status" value="1"/>
</dbReference>
<dbReference type="InterPro" id="IPR016009">
    <property type="entry name" value="tRNA_MeTrfase_TRMD/TRM10"/>
</dbReference>
<dbReference type="InterPro" id="IPR023148">
    <property type="entry name" value="tRNA_m1G_MeTrfase_C_sf"/>
</dbReference>
<evidence type="ECO:0000259" key="15">
    <source>
        <dbReference type="Pfam" id="PF01746"/>
    </source>
</evidence>
<evidence type="ECO:0000256" key="14">
    <source>
        <dbReference type="ARBA" id="ARBA00047783"/>
    </source>
</evidence>
<evidence type="ECO:0000256" key="1">
    <source>
        <dbReference type="ARBA" id="ARBA00002634"/>
    </source>
</evidence>
<dbReference type="PANTHER" id="PTHR46417">
    <property type="entry name" value="TRNA (GUANINE-N(1)-)-METHYLTRANSFERASE"/>
    <property type="match status" value="1"/>
</dbReference>
<keyword evidence="9" id="KW-0808">Transferase</keyword>
<evidence type="ECO:0000256" key="5">
    <source>
        <dbReference type="ARBA" id="ARBA00012807"/>
    </source>
</evidence>
<evidence type="ECO:0000256" key="3">
    <source>
        <dbReference type="ARBA" id="ARBA00007630"/>
    </source>
</evidence>
<sequence length="227" mass="25076">MQIDVVTLFPQWFDWFRGQRHVANALEAGHDLRALDLREHTPLTGGQVDDTPFGGGAGMVLRVDVMDHALRAFYDTDPVELRKERRVIALTPGGRMLDDGLVDELAAEPAVTLLCGRYEGFDERIVQHFCSDAVSIGRYVIAGGELAAMVVCDAVLRKLPGALGHVDSAAEESFSVALGGDPEYPHYTRPAEYRGWSVPEVLLSGHHEEIRRWRRARSRERGASGTA</sequence>
<keyword evidence="10" id="KW-0949">S-adenosyl-L-methionine</keyword>
<dbReference type="NCBIfam" id="TIGR00088">
    <property type="entry name" value="trmD"/>
    <property type="match status" value="1"/>
</dbReference>
<dbReference type="InterPro" id="IPR029028">
    <property type="entry name" value="Alpha/beta_knot_MTases"/>
</dbReference>
<evidence type="ECO:0000256" key="6">
    <source>
        <dbReference type="ARBA" id="ARBA00014679"/>
    </source>
</evidence>
<accession>A0A6J7JAF5</accession>
<comment type="catalytic activity">
    <reaction evidence="14">
        <text>guanosine(37) in tRNA + S-adenosyl-L-methionine = N(1)-methylguanosine(37) in tRNA + S-adenosyl-L-homocysteine + H(+)</text>
        <dbReference type="Rhea" id="RHEA:36899"/>
        <dbReference type="Rhea" id="RHEA-COMP:10145"/>
        <dbReference type="Rhea" id="RHEA-COMP:10147"/>
        <dbReference type="ChEBI" id="CHEBI:15378"/>
        <dbReference type="ChEBI" id="CHEBI:57856"/>
        <dbReference type="ChEBI" id="CHEBI:59789"/>
        <dbReference type="ChEBI" id="CHEBI:73542"/>
        <dbReference type="ChEBI" id="CHEBI:74269"/>
        <dbReference type="EC" id="2.1.1.228"/>
    </reaction>
</comment>
<dbReference type="InterPro" id="IPR029026">
    <property type="entry name" value="tRNA_m1G_MTases_N"/>
</dbReference>
<comment type="subcellular location">
    <subcellularLocation>
        <location evidence="2">Cytoplasm</location>
    </subcellularLocation>
</comment>
<dbReference type="GO" id="GO:0002939">
    <property type="term" value="P:tRNA N1-guanine methylation"/>
    <property type="evidence" value="ECO:0007669"/>
    <property type="project" value="TreeGrafter"/>
</dbReference>
<keyword evidence="8" id="KW-0489">Methyltransferase</keyword>
<dbReference type="PANTHER" id="PTHR46417:SF1">
    <property type="entry name" value="TRNA (GUANINE-N(1)-)-METHYLTRANSFERASE"/>
    <property type="match status" value="1"/>
</dbReference>
<dbReference type="PIRSF" id="PIRSF000386">
    <property type="entry name" value="tRNA_mtase"/>
    <property type="match status" value="1"/>
</dbReference>
<gene>
    <name evidence="16" type="ORF">UFOPK3674_01711</name>
</gene>
<dbReference type="AlphaFoldDB" id="A0A6J7JAF5"/>
<comment type="similarity">
    <text evidence="3">Belongs to the RNA methyltransferase TrmD family.</text>
</comment>
<dbReference type="HAMAP" id="MF_00605">
    <property type="entry name" value="TrmD"/>
    <property type="match status" value="1"/>
</dbReference>
<keyword evidence="7" id="KW-0963">Cytoplasm</keyword>
<evidence type="ECO:0000313" key="16">
    <source>
        <dbReference type="EMBL" id="CAB4939342.1"/>
    </source>
</evidence>
<dbReference type="SUPFAM" id="SSF75217">
    <property type="entry name" value="alpha/beta knot"/>
    <property type="match status" value="1"/>
</dbReference>
<evidence type="ECO:0000256" key="10">
    <source>
        <dbReference type="ARBA" id="ARBA00022691"/>
    </source>
</evidence>
<evidence type="ECO:0000256" key="2">
    <source>
        <dbReference type="ARBA" id="ARBA00004496"/>
    </source>
</evidence>
<feature type="domain" description="tRNA methyltransferase TRMD/TRM10-type" evidence="15">
    <location>
        <begin position="1"/>
        <end position="222"/>
    </location>
</feature>
<evidence type="ECO:0000256" key="13">
    <source>
        <dbReference type="ARBA" id="ARBA00033392"/>
    </source>
</evidence>
<dbReference type="Gene3D" id="3.40.1280.10">
    <property type="match status" value="1"/>
</dbReference>
<protein>
    <recommendedName>
        <fullName evidence="6">tRNA (guanine-N(1)-)-methyltransferase</fullName>
        <ecNumber evidence="5">2.1.1.228</ecNumber>
    </recommendedName>
    <alternativeName>
        <fullName evidence="12">M1G-methyltransferase</fullName>
    </alternativeName>
    <alternativeName>
        <fullName evidence="13">tRNA [GM37] methyltransferase</fullName>
    </alternativeName>
</protein>
<name>A0A6J7JAF5_9ZZZZ</name>
<evidence type="ECO:0000256" key="7">
    <source>
        <dbReference type="ARBA" id="ARBA00022490"/>
    </source>
</evidence>
<evidence type="ECO:0000256" key="8">
    <source>
        <dbReference type="ARBA" id="ARBA00022603"/>
    </source>
</evidence>
<dbReference type="Gene3D" id="1.10.1270.20">
    <property type="entry name" value="tRNA(m1g37)methyltransferase, domain 2"/>
    <property type="match status" value="1"/>
</dbReference>
<dbReference type="EC" id="2.1.1.228" evidence="5"/>
<dbReference type="NCBIfam" id="NF000648">
    <property type="entry name" value="PRK00026.1"/>
    <property type="match status" value="1"/>
</dbReference>
<reference evidence="16" key="1">
    <citation type="submission" date="2020-05" db="EMBL/GenBank/DDBJ databases">
        <authorList>
            <person name="Chiriac C."/>
            <person name="Salcher M."/>
            <person name="Ghai R."/>
            <person name="Kavagutti S V."/>
        </authorList>
    </citation>
    <scope>NUCLEOTIDE SEQUENCE</scope>
</reference>
<proteinExistence type="inferred from homology"/>